<organism evidence="11 12">
    <name type="scientific">Babjeviella inositovora NRRL Y-12698</name>
    <dbReference type="NCBI Taxonomy" id="984486"/>
    <lineage>
        <taxon>Eukaryota</taxon>
        <taxon>Fungi</taxon>
        <taxon>Dikarya</taxon>
        <taxon>Ascomycota</taxon>
        <taxon>Saccharomycotina</taxon>
        <taxon>Pichiomycetes</taxon>
        <taxon>Serinales incertae sedis</taxon>
        <taxon>Babjeviella</taxon>
    </lineage>
</organism>
<keyword evidence="8" id="KW-0325">Glycoprotein</keyword>
<dbReference type="STRING" id="984486.A0A1E3QJS2"/>
<evidence type="ECO:0000256" key="1">
    <source>
        <dbReference type="ARBA" id="ARBA00004614"/>
    </source>
</evidence>
<dbReference type="GO" id="GO:0000139">
    <property type="term" value="C:Golgi membrane"/>
    <property type="evidence" value="ECO:0007669"/>
    <property type="project" value="UniProtKB-SubCell"/>
</dbReference>
<evidence type="ECO:0000313" key="11">
    <source>
        <dbReference type="EMBL" id="ODQ77935.1"/>
    </source>
</evidence>
<feature type="transmembrane region" description="Helical" evidence="9">
    <location>
        <begin position="210"/>
        <end position="232"/>
    </location>
</feature>
<keyword evidence="2" id="KW-0813">Transport</keyword>
<evidence type="ECO:0000256" key="8">
    <source>
        <dbReference type="ARBA" id="ARBA00023180"/>
    </source>
</evidence>
<dbReference type="Proteomes" id="UP000094336">
    <property type="component" value="Unassembled WGS sequence"/>
</dbReference>
<dbReference type="PANTHER" id="PTHR15071:SF0">
    <property type="entry name" value="MANNOSE 6-PHOSPHATE RECEPTOR-LIKE PROTEIN 1"/>
    <property type="match status" value="1"/>
</dbReference>
<keyword evidence="5 9" id="KW-1133">Transmembrane helix</keyword>
<dbReference type="GO" id="GO:0010008">
    <property type="term" value="C:endosome membrane"/>
    <property type="evidence" value="ECO:0007669"/>
    <property type="project" value="UniProtKB-SubCell"/>
</dbReference>
<dbReference type="InterPro" id="IPR044865">
    <property type="entry name" value="MRH_dom"/>
</dbReference>
<dbReference type="RefSeq" id="XP_018983263.1">
    <property type="nucleotide sequence ID" value="XM_019129654.1"/>
</dbReference>
<keyword evidence="7" id="KW-1015">Disulfide bond</keyword>
<dbReference type="PANTHER" id="PTHR15071">
    <property type="entry name" value="MANNOSE-6-PHOSPHATE RECEPTOR FAMILY MEMBER"/>
    <property type="match status" value="1"/>
</dbReference>
<protein>
    <recommendedName>
        <fullName evidence="10">MRH domain-containing protein</fullName>
    </recommendedName>
</protein>
<keyword evidence="12" id="KW-1185">Reference proteome</keyword>
<dbReference type="Pfam" id="PF02157">
    <property type="entry name" value="Man-6-P_recep"/>
    <property type="match status" value="1"/>
</dbReference>
<evidence type="ECO:0000256" key="3">
    <source>
        <dbReference type="ARBA" id="ARBA00022692"/>
    </source>
</evidence>
<keyword evidence="6 9" id="KW-0472">Membrane</keyword>
<comment type="subcellular location">
    <subcellularLocation>
        <location evidence="1">Golgi apparatus membrane</location>
        <topology evidence="1">Single-pass type I membrane protein</topology>
    </subcellularLocation>
</comment>
<proteinExistence type="predicted"/>
<dbReference type="InterPro" id="IPR009011">
    <property type="entry name" value="Man6P_isomerase_rcpt-bd_dom_sf"/>
</dbReference>
<evidence type="ECO:0000256" key="2">
    <source>
        <dbReference type="ARBA" id="ARBA00022448"/>
    </source>
</evidence>
<dbReference type="OrthoDB" id="4504960at2759"/>
<keyword evidence="3 9" id="KW-0812">Transmembrane</keyword>
<dbReference type="Gene3D" id="2.70.130.10">
    <property type="entry name" value="Mannose-6-phosphate receptor binding domain"/>
    <property type="match status" value="1"/>
</dbReference>
<keyword evidence="4" id="KW-0732">Signal</keyword>
<reference evidence="12" key="1">
    <citation type="submission" date="2016-05" db="EMBL/GenBank/DDBJ databases">
        <title>Comparative genomics of biotechnologically important yeasts.</title>
        <authorList>
            <consortium name="DOE Joint Genome Institute"/>
            <person name="Riley R."/>
            <person name="Haridas S."/>
            <person name="Wolfe K.H."/>
            <person name="Lopes M.R."/>
            <person name="Hittinger C.T."/>
            <person name="Goker M."/>
            <person name="Salamov A."/>
            <person name="Wisecaver J."/>
            <person name="Long T.M."/>
            <person name="Aerts A.L."/>
            <person name="Barry K."/>
            <person name="Choi C."/>
            <person name="Clum A."/>
            <person name="Coughlan A.Y."/>
            <person name="Deshpande S."/>
            <person name="Douglass A.P."/>
            <person name="Hanson S.J."/>
            <person name="Klenk H.-P."/>
            <person name="Labutti K."/>
            <person name="Lapidus A."/>
            <person name="Lindquist E."/>
            <person name="Lipzen A."/>
            <person name="Meier-Kolthoff J.P."/>
            <person name="Ohm R.A."/>
            <person name="Otillar R.P."/>
            <person name="Pangilinan J."/>
            <person name="Peng Y."/>
            <person name="Rokas A."/>
            <person name="Rosa C.A."/>
            <person name="Scheuner C."/>
            <person name="Sibirny A.A."/>
            <person name="Slot J.C."/>
            <person name="Stielow J.B."/>
            <person name="Sun H."/>
            <person name="Kurtzman C.P."/>
            <person name="Blackwell M."/>
            <person name="Grigoriev I.V."/>
            <person name="Jeffries T.W."/>
        </authorList>
    </citation>
    <scope>NUCLEOTIDE SEQUENCE [LARGE SCALE GENOMIC DNA]</scope>
    <source>
        <strain evidence="12">NRRL Y-12698</strain>
    </source>
</reference>
<evidence type="ECO:0000256" key="7">
    <source>
        <dbReference type="ARBA" id="ARBA00023157"/>
    </source>
</evidence>
<evidence type="ECO:0000313" key="12">
    <source>
        <dbReference type="Proteomes" id="UP000094336"/>
    </source>
</evidence>
<accession>A0A1E3QJS2</accession>
<evidence type="ECO:0000259" key="10">
    <source>
        <dbReference type="PROSITE" id="PS51914"/>
    </source>
</evidence>
<feature type="domain" description="MRH" evidence="10">
    <location>
        <begin position="49"/>
        <end position="201"/>
    </location>
</feature>
<dbReference type="EMBL" id="KV454437">
    <property type="protein sequence ID" value="ODQ77935.1"/>
    <property type="molecule type" value="Genomic_DNA"/>
</dbReference>
<evidence type="ECO:0000256" key="6">
    <source>
        <dbReference type="ARBA" id="ARBA00023136"/>
    </source>
</evidence>
<dbReference type="GeneID" id="30147507"/>
<dbReference type="InterPro" id="IPR028927">
    <property type="entry name" value="Man-6-P_rcpt"/>
</dbReference>
<evidence type="ECO:0000256" key="5">
    <source>
        <dbReference type="ARBA" id="ARBA00022989"/>
    </source>
</evidence>
<dbReference type="SUPFAM" id="SSF50911">
    <property type="entry name" value="Mannose 6-phosphate receptor domain"/>
    <property type="match status" value="1"/>
</dbReference>
<dbReference type="PROSITE" id="PS51914">
    <property type="entry name" value="MRH"/>
    <property type="match status" value="1"/>
</dbReference>
<name>A0A1E3QJS2_9ASCO</name>
<dbReference type="GO" id="GO:0005770">
    <property type="term" value="C:late endosome"/>
    <property type="evidence" value="ECO:0007669"/>
    <property type="project" value="TreeGrafter"/>
</dbReference>
<evidence type="ECO:0000256" key="9">
    <source>
        <dbReference type="SAM" id="Phobius"/>
    </source>
</evidence>
<evidence type="ECO:0000256" key="4">
    <source>
        <dbReference type="ARBA" id="ARBA00022729"/>
    </source>
</evidence>
<dbReference type="AlphaFoldDB" id="A0A1E3QJS2"/>
<sequence>MSVVSPVVKKLIAVITLLIFIALLYVHSLPKAHIKMPTVPPPKSMEEHDLCTITNPLTNGFINLRELGALGHDGLVTAWNSKGFDYHHNFTLGICSTPFKQPAEVRDVSNSSLVGGYYTNADGTKFSIGEYSAHPKFRGRKLTLTYENGSYCSASKDLRKSTILSFVCDREIMAKAQVSFVGQLHDCAYYFEVRTVHACPTFNDEETASVAWVFFLLILVAAGVFFGAGHLYQLIRKNARRMAGTSADWKPTPVVGVADALKQLLKPNEKLPL</sequence>
<gene>
    <name evidence="11" type="ORF">BABINDRAFT_162988</name>
</gene>
<dbReference type="GO" id="GO:0007034">
    <property type="term" value="P:vacuolar transport"/>
    <property type="evidence" value="ECO:0007669"/>
    <property type="project" value="TreeGrafter"/>
</dbReference>